<comment type="caution">
    <text evidence="2">The sequence shown here is derived from an EMBL/GenBank/DDBJ whole genome shotgun (WGS) entry which is preliminary data.</text>
</comment>
<feature type="compositionally biased region" description="Basic and acidic residues" evidence="1">
    <location>
        <begin position="100"/>
        <end position="116"/>
    </location>
</feature>
<accession>A0A5B0NT48</accession>
<evidence type="ECO:0000313" key="2">
    <source>
        <dbReference type="EMBL" id="KAA1091674.1"/>
    </source>
</evidence>
<proteinExistence type="predicted"/>
<feature type="compositionally biased region" description="Polar residues" evidence="1">
    <location>
        <begin position="72"/>
        <end position="87"/>
    </location>
</feature>
<feature type="compositionally biased region" description="Low complexity" evidence="1">
    <location>
        <begin position="45"/>
        <end position="65"/>
    </location>
</feature>
<feature type="region of interest" description="Disordered" evidence="1">
    <location>
        <begin position="1"/>
        <end position="116"/>
    </location>
</feature>
<feature type="compositionally biased region" description="Polar residues" evidence="1">
    <location>
        <begin position="34"/>
        <end position="44"/>
    </location>
</feature>
<feature type="compositionally biased region" description="Basic and acidic residues" evidence="1">
    <location>
        <begin position="1"/>
        <end position="14"/>
    </location>
</feature>
<dbReference type="AlphaFoldDB" id="A0A5B0NT48"/>
<organism evidence="2 3">
    <name type="scientific">Puccinia graminis f. sp. tritici</name>
    <dbReference type="NCBI Taxonomy" id="56615"/>
    <lineage>
        <taxon>Eukaryota</taxon>
        <taxon>Fungi</taxon>
        <taxon>Dikarya</taxon>
        <taxon>Basidiomycota</taxon>
        <taxon>Pucciniomycotina</taxon>
        <taxon>Pucciniomycetes</taxon>
        <taxon>Pucciniales</taxon>
        <taxon>Pucciniaceae</taxon>
        <taxon>Puccinia</taxon>
    </lineage>
</organism>
<keyword evidence="3" id="KW-1185">Reference proteome</keyword>
<name>A0A5B0NT48_PUCGR</name>
<reference evidence="2 3" key="1">
    <citation type="submission" date="2019-05" db="EMBL/GenBank/DDBJ databases">
        <title>Emergence of the Ug99 lineage of the wheat stem rust pathogen through somatic hybridization.</title>
        <authorList>
            <person name="Li F."/>
            <person name="Upadhyaya N.M."/>
            <person name="Sperschneider J."/>
            <person name="Matny O."/>
            <person name="Nguyen-Phuc H."/>
            <person name="Mago R."/>
            <person name="Raley C."/>
            <person name="Miller M.E."/>
            <person name="Silverstein K.A.T."/>
            <person name="Henningsen E."/>
            <person name="Hirsch C.D."/>
            <person name="Visser B."/>
            <person name="Pretorius Z.A."/>
            <person name="Steffenson B.J."/>
            <person name="Schwessinger B."/>
            <person name="Dodds P.N."/>
            <person name="Figueroa M."/>
        </authorList>
    </citation>
    <scope>NUCLEOTIDE SEQUENCE [LARGE SCALE GENOMIC DNA]</scope>
    <source>
        <strain evidence="2">21-0</strain>
    </source>
</reference>
<sequence>MSCNHQERRRENKRWFGSGQHDAWQHSNHPPYGFNNQFYNSDPHNNNQQYYPNNQQFSQNHQHSNYYPAHNQPFNANSFGNAQGSQYDSRKRFRGANNMEEDKSTSKKDSGNHNSK</sequence>
<evidence type="ECO:0000256" key="1">
    <source>
        <dbReference type="SAM" id="MobiDB-lite"/>
    </source>
</evidence>
<protein>
    <submittedName>
        <fullName evidence="2">Uncharacterized protein</fullName>
    </submittedName>
</protein>
<gene>
    <name evidence="2" type="ORF">PGT21_036705</name>
</gene>
<dbReference type="EMBL" id="VSWC01000092">
    <property type="protein sequence ID" value="KAA1091674.1"/>
    <property type="molecule type" value="Genomic_DNA"/>
</dbReference>
<dbReference type="Proteomes" id="UP000324748">
    <property type="component" value="Unassembled WGS sequence"/>
</dbReference>
<evidence type="ECO:0000313" key="3">
    <source>
        <dbReference type="Proteomes" id="UP000324748"/>
    </source>
</evidence>